<dbReference type="InterPro" id="IPR001660">
    <property type="entry name" value="SAM"/>
</dbReference>
<feature type="domain" description="PH" evidence="17">
    <location>
        <begin position="1"/>
        <end position="57"/>
    </location>
</feature>
<evidence type="ECO:0000259" key="20">
    <source>
        <dbReference type="PROSITE" id="PS50146"/>
    </source>
</evidence>
<dbReference type="PROSITE" id="PS00479">
    <property type="entry name" value="ZF_DAG_PE_1"/>
    <property type="match status" value="2"/>
</dbReference>
<feature type="non-terminal residue" evidence="21">
    <location>
        <position position="1"/>
    </location>
</feature>
<dbReference type="Gene3D" id="3.30.60.20">
    <property type="match status" value="2"/>
</dbReference>
<evidence type="ECO:0000313" key="21">
    <source>
        <dbReference type="EMBL" id="CRK99244.1"/>
    </source>
</evidence>
<dbReference type="FunFam" id="3.40.50.10330:FF:000001">
    <property type="entry name" value="Diacylglycerol kinase"/>
    <property type="match status" value="1"/>
</dbReference>
<evidence type="ECO:0000256" key="3">
    <source>
        <dbReference type="ARBA" id="ARBA00004496"/>
    </source>
</evidence>
<dbReference type="EC" id="2.7.1.107" evidence="15"/>
<keyword evidence="12 15" id="KW-0418">Kinase</keyword>
<evidence type="ECO:0000256" key="15">
    <source>
        <dbReference type="RuleBase" id="RU361128"/>
    </source>
</evidence>
<feature type="domain" description="SAM" evidence="19">
    <location>
        <begin position="1657"/>
        <end position="1720"/>
    </location>
</feature>
<dbReference type="Pfam" id="PF00609">
    <property type="entry name" value="DAGK_acc"/>
    <property type="match status" value="1"/>
</dbReference>
<sequence length="1720" mass="194333">SELFNEIDLSNLCFAECSTKNVNNLFQLITPTRSLVLGAENRKEMEDWCQALKAAAAREFFDPTPPDQHDFLSGHHHWYATSHTRPTYCNVCREALSGVTSHGLSCEVCKFKVHKRCAVKAIPNCKWTTLASVGKEIIEDFDGNLIMAHQWMEGNLPVSSKCLHCDKTCGSVLRLQDWRCLWCRATVHTQCRPNAELKCPLGPSKVSVVPPTSLHSIGLDDAWDVVKPQGSFSPLLVFVNSKSGDNQGVKFLRRFKQLLNPAQVFDLISLGPQLGLRLFRHFDPFRILICSGDGSVGWVLSEIDRLNMHKQCQIGVLPLGTGNDLARVLGWGSACDDDDHLPQLLDRYEKASVKMLDRWSIMVLERDISLRRGMSISHSPDAILSQFEDNAMWHLQSIIDTDDFQVVIASVRILCETVNEFLNRVTDTHREDESLLIKCDILRQKVGMLLDTLKQEESGVYVGDDLLKTMEEIAFRSASERRERTPENEPRKRRFSFGKPEKDKINSKERTSRLMKRSEREAVHCRANSLKRIIHSIIEHCDAKNKSEGNFRKMSLKANTRFVPTSSSETSPCTSPLPMPAANLMTPSSRLTCISPLPDIRRDSVDENFLSTLSIPVPRQFADESRRNSGVPGNIMEVEEENYSERSETSSKLSTNTLTVRHTENTLHFKYDPLTINRITEQRDSEYTYTLDLEHRDAEQDSLLAFRPIEVFERNYLRNLQQQQDREKEKSNACSSSFMMGKRLESTTVSNSLQVPVLSVPNVMEKPPPPTPNVYMSDNMTIIDTDVPQERSSSDEIIGETSDIISAISNEECSVNSEILDQRLSEGYPINVGELIQDLNTDERIGHIDSPETSETTDVLHGESLMDDISSVLGHDMLGALQDITITDDTTTLCTVDVPSLPQSRKISLKANRTTTESQTQFGFENRVFDLASIVNQIPSEAAPVRYCSLAKFVDGNDIARESFKVKSHRSNRSASISSKKQASNSSNNFKSSNNDEYETITVVTTAAEKPNECDKSSNLLNTIKIQIQGSMSDLSMETEYEIAKVSSERIDYKNAIISDAPDNEDKDGRDNEKVPSVIIDPASPKLSDHLRALRCSEYRRHSSHTPNTNSLAPRDVDINRRHSNHNPNLLSLDSDHAKFLNCSPAASRRISCGTLFKTNEGLRFANTRNIFGSRKSFSKDKTKERDDDDKKKDEKEEKPKTLPIINPLVRLPSWPNVQSGAGFISKCLLANADTLCSLACPLMDPDETLLEGFYEKTVMNNYFGIGIDAKISLDFHNKREEHPEKCRSRAKNYMWYGVLGSKQWLQKTYKNLEQRIQLECDGQRIPLPSLQGIVILNIPSFMGGTNFWGGRKEDDCFLAPSFDDKILEVVAVFGSVQMAASRLINLQHHRIAQCQSVQINILGDEGVPIQVDGEAWLQPPGMIRIIHKNRVQMLCRNRNLEVSLKSWQVKQRQHSISTAREPTSATSEYCTALGENLFTERETYLLLHFIECVSTLVKWVKFLIISHPSLQQDLYVIACKTADSLEAVHPGGKLLDGPNLRAKLTELVSSTRQLYESTCELLRERCHSLIMREDLETKLSVALANIEMELRKCNMQRSEDGSMKIYLNVLAPNNDDVDHRKKAKPFWMRFRHREQQASASGSKANRSSSVEAISNWGVNEVITWLEAMQFSEYIDSFIKNDIRGKELLTLARRDLKELGVTKVGHVKRILQAIEDLHAS</sequence>
<feature type="compositionally biased region" description="Basic and acidic residues" evidence="16">
    <location>
        <begin position="1178"/>
        <end position="1201"/>
    </location>
</feature>
<dbReference type="SUPFAM" id="SSF50729">
    <property type="entry name" value="PH domain-like"/>
    <property type="match status" value="1"/>
</dbReference>
<evidence type="ECO:0000259" key="19">
    <source>
        <dbReference type="PROSITE" id="PS50105"/>
    </source>
</evidence>
<dbReference type="SMART" id="SM00109">
    <property type="entry name" value="C1"/>
    <property type="match status" value="2"/>
</dbReference>
<keyword evidence="10 15" id="KW-0547">Nucleotide-binding</keyword>
<dbReference type="CDD" id="cd09507">
    <property type="entry name" value="SAM_DGK-delta-eta"/>
    <property type="match status" value="1"/>
</dbReference>
<dbReference type="Proteomes" id="UP000183832">
    <property type="component" value="Unassembled WGS sequence"/>
</dbReference>
<dbReference type="FunFam" id="1.10.150.50:FF:000021">
    <property type="entry name" value="Diacylglycerol kinase"/>
    <property type="match status" value="1"/>
</dbReference>
<dbReference type="InterPro" id="IPR001849">
    <property type="entry name" value="PH_domain"/>
</dbReference>
<evidence type="ECO:0000256" key="7">
    <source>
        <dbReference type="ARBA" id="ARBA00022679"/>
    </source>
</evidence>
<keyword evidence="6" id="KW-0597">Phosphoprotein</keyword>
<dbReference type="FunFam" id="3.30.60.20:FF:000029">
    <property type="entry name" value="Diacylglycerol kinase"/>
    <property type="match status" value="1"/>
</dbReference>
<comment type="subcellular location">
    <subcellularLocation>
        <location evidence="3">Cytoplasm</location>
    </subcellularLocation>
</comment>
<dbReference type="GO" id="GO:0005737">
    <property type="term" value="C:cytoplasm"/>
    <property type="evidence" value="ECO:0007669"/>
    <property type="project" value="UniProtKB-SubCell"/>
</dbReference>
<dbReference type="PANTHER" id="PTHR11255">
    <property type="entry name" value="DIACYLGLYCEROL KINASE"/>
    <property type="match status" value="1"/>
</dbReference>
<evidence type="ECO:0000256" key="14">
    <source>
        <dbReference type="ARBA" id="ARBA00022840"/>
    </source>
</evidence>
<evidence type="ECO:0000256" key="11">
    <source>
        <dbReference type="ARBA" id="ARBA00022771"/>
    </source>
</evidence>
<keyword evidence="8" id="KW-0479">Metal-binding</keyword>
<dbReference type="PROSITE" id="PS50105">
    <property type="entry name" value="SAM_DOMAIN"/>
    <property type="match status" value="1"/>
</dbReference>
<name>A0A1J1II91_9DIPT</name>
<dbReference type="PROSITE" id="PS50081">
    <property type="entry name" value="ZF_DAG_PE_2"/>
    <property type="match status" value="2"/>
</dbReference>
<evidence type="ECO:0000256" key="4">
    <source>
        <dbReference type="ARBA" id="ARBA00009280"/>
    </source>
</evidence>
<dbReference type="SMART" id="SM00046">
    <property type="entry name" value="DAGKc"/>
    <property type="match status" value="1"/>
</dbReference>
<dbReference type="CDD" id="cd20800">
    <property type="entry name" value="C1_DGK_typeII_rpt1"/>
    <property type="match status" value="1"/>
</dbReference>
<dbReference type="InterPro" id="IPR017438">
    <property type="entry name" value="ATP-NAD_kinase_N"/>
</dbReference>
<comment type="similarity">
    <text evidence="4 15">Belongs to the eukaryotic diacylglycerol kinase family.</text>
</comment>
<dbReference type="EMBL" id="CVRI01000050">
    <property type="protein sequence ID" value="CRK99244.1"/>
    <property type="molecule type" value="Genomic_DNA"/>
</dbReference>
<feature type="domain" description="Phorbol-ester/DAG-type" evidence="18">
    <location>
        <begin position="148"/>
        <end position="199"/>
    </location>
</feature>
<dbReference type="OrthoDB" id="196165at2759"/>
<dbReference type="SMART" id="SM00045">
    <property type="entry name" value="DAGKa"/>
    <property type="match status" value="1"/>
</dbReference>
<reference evidence="21 22" key="1">
    <citation type="submission" date="2015-04" db="EMBL/GenBank/DDBJ databases">
        <authorList>
            <person name="Syromyatnikov M.Y."/>
            <person name="Popov V.N."/>
        </authorList>
    </citation>
    <scope>NUCLEOTIDE SEQUENCE [LARGE SCALE GENOMIC DNA]</scope>
</reference>
<dbReference type="STRING" id="568069.A0A1J1II91"/>
<dbReference type="GO" id="GO:0046486">
    <property type="term" value="P:glycerolipid metabolic process"/>
    <property type="evidence" value="ECO:0007669"/>
    <property type="project" value="UniProtKB-ARBA"/>
</dbReference>
<dbReference type="Gene3D" id="2.30.29.30">
    <property type="entry name" value="Pleckstrin-homology domain (PH domain)/Phosphotyrosine-binding domain (PTB)"/>
    <property type="match status" value="1"/>
</dbReference>
<dbReference type="Gene3D" id="3.40.50.10330">
    <property type="entry name" value="Probable inorganic polyphosphate/atp-NAD kinase, domain 1"/>
    <property type="match status" value="1"/>
</dbReference>
<dbReference type="Gene3D" id="1.10.150.50">
    <property type="entry name" value="Transcription Factor, Ets-1"/>
    <property type="match status" value="1"/>
</dbReference>
<dbReference type="GO" id="GO:0008270">
    <property type="term" value="F:zinc ion binding"/>
    <property type="evidence" value="ECO:0007669"/>
    <property type="project" value="UniProtKB-KW"/>
</dbReference>
<feature type="compositionally biased region" description="Low complexity" evidence="16">
    <location>
        <begin position="973"/>
        <end position="994"/>
    </location>
</feature>
<feature type="region of interest" description="Disordered" evidence="16">
    <location>
        <begin position="477"/>
        <end position="520"/>
    </location>
</feature>
<dbReference type="Pfam" id="PF22944">
    <property type="entry name" value="DGKD_4H"/>
    <property type="match status" value="1"/>
</dbReference>
<dbReference type="SUPFAM" id="SSF111331">
    <property type="entry name" value="NAD kinase/diacylglycerol kinase-like"/>
    <property type="match status" value="2"/>
</dbReference>
<dbReference type="FunFam" id="3.30.60.20:FF:000002">
    <property type="entry name" value="Diacylglycerol kinase"/>
    <property type="match status" value="1"/>
</dbReference>
<keyword evidence="5" id="KW-0963">Cytoplasm</keyword>
<evidence type="ECO:0000259" key="18">
    <source>
        <dbReference type="PROSITE" id="PS50081"/>
    </source>
</evidence>
<feature type="compositionally biased region" description="Basic and acidic residues" evidence="16">
    <location>
        <begin position="499"/>
        <end position="520"/>
    </location>
</feature>
<dbReference type="GO" id="GO:0007200">
    <property type="term" value="P:phospholipase C-activating G protein-coupled receptor signaling pathway"/>
    <property type="evidence" value="ECO:0007669"/>
    <property type="project" value="InterPro"/>
</dbReference>
<evidence type="ECO:0000313" key="22">
    <source>
        <dbReference type="Proteomes" id="UP000183832"/>
    </source>
</evidence>
<organism evidence="21 22">
    <name type="scientific">Clunio marinus</name>
    <dbReference type="NCBI Taxonomy" id="568069"/>
    <lineage>
        <taxon>Eukaryota</taxon>
        <taxon>Metazoa</taxon>
        <taxon>Ecdysozoa</taxon>
        <taxon>Arthropoda</taxon>
        <taxon>Hexapoda</taxon>
        <taxon>Insecta</taxon>
        <taxon>Pterygota</taxon>
        <taxon>Neoptera</taxon>
        <taxon>Endopterygota</taxon>
        <taxon>Diptera</taxon>
        <taxon>Nematocera</taxon>
        <taxon>Chironomoidea</taxon>
        <taxon>Chironomidae</taxon>
        <taxon>Clunio</taxon>
    </lineage>
</organism>
<feature type="region of interest" description="Disordered" evidence="16">
    <location>
        <begin position="970"/>
        <end position="994"/>
    </location>
</feature>
<evidence type="ECO:0000256" key="5">
    <source>
        <dbReference type="ARBA" id="ARBA00022490"/>
    </source>
</evidence>
<evidence type="ECO:0000256" key="2">
    <source>
        <dbReference type="ARBA" id="ARBA00002064"/>
    </source>
</evidence>
<dbReference type="InterPro" id="IPR037607">
    <property type="entry name" value="DGK"/>
</dbReference>
<dbReference type="SMART" id="SM00454">
    <property type="entry name" value="SAM"/>
    <property type="match status" value="1"/>
</dbReference>
<dbReference type="PANTHER" id="PTHR11255:SF109">
    <property type="entry name" value="DIACYLGLYCEROL KINASE ETA"/>
    <property type="match status" value="1"/>
</dbReference>
<dbReference type="Pfam" id="PF00130">
    <property type="entry name" value="C1_1"/>
    <property type="match status" value="2"/>
</dbReference>
<dbReference type="InterPro" id="IPR016064">
    <property type="entry name" value="NAD/diacylglycerol_kinase_sf"/>
</dbReference>
<accession>A0A1J1II91</accession>
<keyword evidence="14 15" id="KW-0067">ATP-binding</keyword>
<dbReference type="PROSITE" id="PS50003">
    <property type="entry name" value="PH_DOMAIN"/>
    <property type="match status" value="1"/>
</dbReference>
<dbReference type="InterPro" id="IPR046349">
    <property type="entry name" value="C1-like_sf"/>
</dbReference>
<protein>
    <recommendedName>
        <fullName evidence="15">Diacylglycerol kinase</fullName>
        <shortName evidence="15">DAG kinase</shortName>
        <ecNumber evidence="15">2.7.1.107</ecNumber>
    </recommendedName>
</protein>
<dbReference type="InterPro" id="IPR011993">
    <property type="entry name" value="PH-like_dom_sf"/>
</dbReference>
<comment type="function">
    <text evidence="2">Phosphorylates diacylglycerol (DAG) to generate phosphatidic acid (PA).</text>
</comment>
<keyword evidence="9" id="KW-0677">Repeat</keyword>
<feature type="compositionally biased region" description="Basic and acidic residues" evidence="16">
    <location>
        <begin position="477"/>
        <end position="490"/>
    </location>
</feature>
<evidence type="ECO:0000256" key="16">
    <source>
        <dbReference type="SAM" id="MobiDB-lite"/>
    </source>
</evidence>
<evidence type="ECO:0000256" key="13">
    <source>
        <dbReference type="ARBA" id="ARBA00022833"/>
    </source>
</evidence>
<feature type="region of interest" description="Disordered" evidence="16">
    <location>
        <begin position="1057"/>
        <end position="1081"/>
    </location>
</feature>
<comment type="catalytic activity">
    <reaction evidence="1 15">
        <text>a 1,2-diacyl-sn-glycerol + ATP = a 1,2-diacyl-sn-glycero-3-phosphate + ADP + H(+)</text>
        <dbReference type="Rhea" id="RHEA:10272"/>
        <dbReference type="ChEBI" id="CHEBI:15378"/>
        <dbReference type="ChEBI" id="CHEBI:17815"/>
        <dbReference type="ChEBI" id="CHEBI:30616"/>
        <dbReference type="ChEBI" id="CHEBI:58608"/>
        <dbReference type="ChEBI" id="CHEBI:456216"/>
        <dbReference type="EC" id="2.7.1.107"/>
    </reaction>
</comment>
<dbReference type="SUPFAM" id="SSF57889">
    <property type="entry name" value="Cysteine-rich domain"/>
    <property type="match status" value="2"/>
</dbReference>
<evidence type="ECO:0000256" key="6">
    <source>
        <dbReference type="ARBA" id="ARBA00022553"/>
    </source>
</evidence>
<dbReference type="GO" id="GO:0005524">
    <property type="term" value="F:ATP binding"/>
    <property type="evidence" value="ECO:0007669"/>
    <property type="project" value="UniProtKB-KW"/>
</dbReference>
<evidence type="ECO:0000256" key="9">
    <source>
        <dbReference type="ARBA" id="ARBA00022737"/>
    </source>
</evidence>
<dbReference type="InterPro" id="IPR054474">
    <property type="entry name" value="DGKD_4H"/>
</dbReference>
<proteinExistence type="inferred from homology"/>
<evidence type="ECO:0000256" key="8">
    <source>
        <dbReference type="ARBA" id="ARBA00022723"/>
    </source>
</evidence>
<feature type="region of interest" description="Disordered" evidence="16">
    <location>
        <begin position="1176"/>
        <end position="1201"/>
    </location>
</feature>
<dbReference type="CDD" id="cd20852">
    <property type="entry name" value="C1_DGK_typeII_rpt2"/>
    <property type="match status" value="1"/>
</dbReference>
<keyword evidence="22" id="KW-1185">Reference proteome</keyword>
<dbReference type="InterPro" id="IPR000756">
    <property type="entry name" value="Diacylglycerol_kin_accessory"/>
</dbReference>
<feature type="domain" description="Phorbol-ester/DAG-type" evidence="18">
    <location>
        <begin position="75"/>
        <end position="125"/>
    </location>
</feature>
<keyword evidence="11" id="KW-0863">Zinc-finger</keyword>
<dbReference type="InterPro" id="IPR013761">
    <property type="entry name" value="SAM/pointed_sf"/>
</dbReference>
<dbReference type="Pfam" id="PF00536">
    <property type="entry name" value="SAM_1"/>
    <property type="match status" value="1"/>
</dbReference>
<evidence type="ECO:0000256" key="12">
    <source>
        <dbReference type="ARBA" id="ARBA00022777"/>
    </source>
</evidence>
<feature type="domain" description="DAGKc" evidence="20">
    <location>
        <begin position="230"/>
        <end position="365"/>
    </location>
</feature>
<dbReference type="GO" id="GO:0005886">
    <property type="term" value="C:plasma membrane"/>
    <property type="evidence" value="ECO:0007669"/>
    <property type="project" value="TreeGrafter"/>
</dbReference>
<dbReference type="InterPro" id="IPR002219">
    <property type="entry name" value="PKC_DAG/PE"/>
</dbReference>
<evidence type="ECO:0000256" key="10">
    <source>
        <dbReference type="ARBA" id="ARBA00022741"/>
    </source>
</evidence>
<evidence type="ECO:0000256" key="1">
    <source>
        <dbReference type="ARBA" id="ARBA00001383"/>
    </source>
</evidence>
<dbReference type="InterPro" id="IPR001206">
    <property type="entry name" value="Diacylglycerol_kinase_cat_dom"/>
</dbReference>
<dbReference type="GO" id="GO:0004143">
    <property type="term" value="F:ATP-dependent diacylglycerol kinase activity"/>
    <property type="evidence" value="ECO:0007669"/>
    <property type="project" value="UniProtKB-EC"/>
</dbReference>
<dbReference type="FunFam" id="2.60.200.40:FF:000001">
    <property type="entry name" value="Diacylglycerol kinase"/>
    <property type="match status" value="1"/>
</dbReference>
<dbReference type="SUPFAM" id="SSF47769">
    <property type="entry name" value="SAM/Pointed domain"/>
    <property type="match status" value="1"/>
</dbReference>
<dbReference type="Pfam" id="PF00781">
    <property type="entry name" value="DAGK_cat"/>
    <property type="match status" value="1"/>
</dbReference>
<keyword evidence="13" id="KW-0862">Zinc</keyword>
<gene>
    <name evidence="21" type="ORF">CLUMA_CG012581</name>
</gene>
<dbReference type="PROSITE" id="PS50146">
    <property type="entry name" value="DAGK"/>
    <property type="match status" value="1"/>
</dbReference>
<evidence type="ECO:0000259" key="17">
    <source>
        <dbReference type="PROSITE" id="PS50003"/>
    </source>
</evidence>
<keyword evidence="7 15" id="KW-0808">Transferase</keyword>
<dbReference type="Gene3D" id="2.60.200.40">
    <property type="match status" value="1"/>
</dbReference>